<protein>
    <submittedName>
        <fullName evidence="2">Uncharacterized protein</fullName>
    </submittedName>
</protein>
<feature type="compositionally biased region" description="Acidic residues" evidence="1">
    <location>
        <begin position="213"/>
        <end position="226"/>
    </location>
</feature>
<evidence type="ECO:0000313" key="3">
    <source>
        <dbReference type="Proteomes" id="UP000093000"/>
    </source>
</evidence>
<gene>
    <name evidence="2" type="ORF">A0J61_10661</name>
</gene>
<accession>A0A1C7MWW3</accession>
<dbReference type="InParanoid" id="A0A1C7MWW3"/>
<comment type="caution">
    <text evidence="2">The sequence shown here is derived from an EMBL/GenBank/DDBJ whole genome shotgun (WGS) entry which is preliminary data.</text>
</comment>
<dbReference type="Proteomes" id="UP000093000">
    <property type="component" value="Unassembled WGS sequence"/>
</dbReference>
<sequence>MKFSKNSAESLVNSCIMTEEHVVILKQEIAGLRQQMAHFVRCNNILRQYSASAGRVLSQFLGTNIAEEKQVSILGVIQEPRTSQMKVDADVCAVRVKCFFQHWLGMPFLLTLDETQQERLKKKRFLDTTKEYSTNMQNQLAIICENDNVNWQEWTYKNIPVERKLRAYRQLRKFACISDIPTYRCESYWLEKKLIEKFYRHNLEGLSRSNGGNEEDEDDLSWDSELEQLAGQSNEDVEDRLFGEGDEDEGSSSQPPARRRRDDTFN</sequence>
<feature type="region of interest" description="Disordered" evidence="1">
    <location>
        <begin position="206"/>
        <end position="266"/>
    </location>
</feature>
<evidence type="ECO:0000313" key="2">
    <source>
        <dbReference type="EMBL" id="OBZ81290.1"/>
    </source>
</evidence>
<evidence type="ECO:0000256" key="1">
    <source>
        <dbReference type="SAM" id="MobiDB-lite"/>
    </source>
</evidence>
<name>A0A1C7MWW3_9FUNG</name>
<dbReference type="AlphaFoldDB" id="A0A1C7MWW3"/>
<proteinExistence type="predicted"/>
<keyword evidence="3" id="KW-1185">Reference proteome</keyword>
<organism evidence="2 3">
    <name type="scientific">Choanephora cucurbitarum</name>
    <dbReference type="NCBI Taxonomy" id="101091"/>
    <lineage>
        <taxon>Eukaryota</taxon>
        <taxon>Fungi</taxon>
        <taxon>Fungi incertae sedis</taxon>
        <taxon>Mucoromycota</taxon>
        <taxon>Mucoromycotina</taxon>
        <taxon>Mucoromycetes</taxon>
        <taxon>Mucorales</taxon>
        <taxon>Mucorineae</taxon>
        <taxon>Choanephoraceae</taxon>
        <taxon>Choanephoroideae</taxon>
        <taxon>Choanephora</taxon>
    </lineage>
</organism>
<dbReference type="EMBL" id="LUGH01001296">
    <property type="protein sequence ID" value="OBZ81290.1"/>
    <property type="molecule type" value="Genomic_DNA"/>
</dbReference>
<reference evidence="2 3" key="1">
    <citation type="submission" date="2016-03" db="EMBL/GenBank/DDBJ databases">
        <title>Choanephora cucurbitarum.</title>
        <authorList>
            <person name="Min B."/>
            <person name="Park H."/>
            <person name="Park J.-H."/>
            <person name="Shin H.-D."/>
            <person name="Choi I.-G."/>
        </authorList>
    </citation>
    <scope>NUCLEOTIDE SEQUENCE [LARGE SCALE GENOMIC DNA]</scope>
    <source>
        <strain evidence="2 3">KUS-F28377</strain>
    </source>
</reference>